<dbReference type="EMBL" id="RRYP01001475">
    <property type="protein sequence ID" value="TNV85905.1"/>
    <property type="molecule type" value="Genomic_DNA"/>
</dbReference>
<reference evidence="2" key="1">
    <citation type="submission" date="2019-06" db="EMBL/GenBank/DDBJ databases">
        <authorList>
            <person name="Zheng W."/>
        </authorList>
    </citation>
    <scope>NUCLEOTIDE SEQUENCE</scope>
    <source>
        <strain evidence="2">QDHG01</strain>
    </source>
</reference>
<feature type="compositionally biased region" description="Polar residues" evidence="1">
    <location>
        <begin position="355"/>
        <end position="372"/>
    </location>
</feature>
<accession>A0A8J8P4I5</accession>
<dbReference type="Gene3D" id="1.10.510.10">
    <property type="entry name" value="Transferase(Phosphotransferase) domain 1"/>
    <property type="match status" value="1"/>
</dbReference>
<gene>
    <name evidence="2" type="ORF">FGO68_gene14595</name>
</gene>
<name>A0A8J8P4I5_HALGN</name>
<organism evidence="2 3">
    <name type="scientific">Halteria grandinella</name>
    <dbReference type="NCBI Taxonomy" id="5974"/>
    <lineage>
        <taxon>Eukaryota</taxon>
        <taxon>Sar</taxon>
        <taxon>Alveolata</taxon>
        <taxon>Ciliophora</taxon>
        <taxon>Intramacronucleata</taxon>
        <taxon>Spirotrichea</taxon>
        <taxon>Stichotrichia</taxon>
        <taxon>Sporadotrichida</taxon>
        <taxon>Halteriidae</taxon>
        <taxon>Halteria</taxon>
    </lineage>
</organism>
<dbReference type="Proteomes" id="UP000785679">
    <property type="component" value="Unassembled WGS sequence"/>
</dbReference>
<comment type="caution">
    <text evidence="2">The sequence shown here is derived from an EMBL/GenBank/DDBJ whole genome shotgun (WGS) entry which is preliminary data.</text>
</comment>
<evidence type="ECO:0000256" key="1">
    <source>
        <dbReference type="SAM" id="MobiDB-lite"/>
    </source>
</evidence>
<feature type="region of interest" description="Disordered" evidence="1">
    <location>
        <begin position="339"/>
        <end position="398"/>
    </location>
</feature>
<evidence type="ECO:0000313" key="3">
    <source>
        <dbReference type="Proteomes" id="UP000785679"/>
    </source>
</evidence>
<dbReference type="AlphaFoldDB" id="A0A8J8P4I5"/>
<evidence type="ECO:0000313" key="2">
    <source>
        <dbReference type="EMBL" id="TNV85905.1"/>
    </source>
</evidence>
<keyword evidence="3" id="KW-1185">Reference proteome</keyword>
<proteinExistence type="predicted"/>
<sequence>MNGELPWLLSPAVLNRDERISFQETKVMKMSYHPGSYNNIIKMPDQMREFAKYIYSLEFEQQPNYDYLKRCLESTVELYYPLVDTKAPGFKYKLDFADRKPWETLKLYHQHQVPKGVGNGGGAPKIHGFNHVIASAEAHGPGSGAFQVPTVSSIMQKQKKDKLNEIQKDRKYSVPLQFQQNNDQQASSQLNKINSRLNNKRISDGTSGQPRLGSIHGTGNINQLQLKNIGLYPNKQLMNIAHGLQFAPSSNMIGAVTTNPVSGTLLQATTSNIMSATKTTNLKNNASDFQLGAPSLFPIAKFIDEVVEEEKQSGGEESGESDALYPKQNNQIILAPSPTKGQHLHAVSGRDQKNAHPSSSRSLMKAQESSASKKVVKRGRKFSNDNGRKGVAQLEGKGGKLQQRVKSSFFAKAANEDNKKAKARVKSSESHSRFNDSILEGLEEKHFDEDAGQRAQLVYGVSSYQVNMSRFIKLDHHQQVILDPGYLKQVGGSINKPIIRQPSKDDQQIQYENHDDEQFQELFGSEMSINNNISKSSIGQSLKVFQAHDNQAVLKRSCGGSIRKDKGILLMTQHGSAQKDRPAA</sequence>
<protein>
    <submittedName>
        <fullName evidence="2">Uncharacterized protein</fullName>
    </submittedName>
</protein>